<organism evidence="2 3">
    <name type="scientific">Mycobacterium tuberculosis CAS/NITR204</name>
    <dbReference type="NCBI Taxonomy" id="1310114"/>
    <lineage>
        <taxon>Bacteria</taxon>
        <taxon>Bacillati</taxon>
        <taxon>Actinomycetota</taxon>
        <taxon>Actinomycetes</taxon>
        <taxon>Mycobacteriales</taxon>
        <taxon>Mycobacteriaceae</taxon>
        <taxon>Mycobacterium</taxon>
        <taxon>Mycobacterium tuberculosis complex</taxon>
    </lineage>
</organism>
<reference evidence="2 3" key="1">
    <citation type="journal article" date="2013" name="Genome Announc.">
        <title>Whole-Genome Sequences of Four Clinical Isolates of Mycobacterium tuberculosis from Tamil Nadu, South India.</title>
        <authorList>
            <person name="Narayanan S."/>
            <person name="Deshpande U."/>
        </authorList>
    </citation>
    <scope>NUCLEOTIDE SEQUENCE [LARGE SCALE GENOMIC DNA]</scope>
    <source>
        <strain evidence="2 3">CAS/NITR204</strain>
    </source>
</reference>
<evidence type="ECO:0000256" key="1">
    <source>
        <dbReference type="SAM" id="MobiDB-lite"/>
    </source>
</evidence>
<dbReference type="HOGENOM" id="CLU_2524042_0_0_11"/>
<protein>
    <submittedName>
        <fullName evidence="2">Uncharacterized protein</fullName>
    </submittedName>
</protein>
<dbReference type="AlphaFoldDB" id="R4MKI7"/>
<evidence type="ECO:0000313" key="2">
    <source>
        <dbReference type="EMBL" id="AGL28451.1"/>
    </source>
</evidence>
<name>R4MKI7_MYCTX</name>
<gene>
    <name evidence="2" type="ORF">J113_20925</name>
</gene>
<dbReference type="Proteomes" id="UP000013548">
    <property type="component" value="Chromosome"/>
</dbReference>
<dbReference type="EMBL" id="CP005386">
    <property type="protein sequence ID" value="AGL28451.1"/>
    <property type="molecule type" value="Genomic_DNA"/>
</dbReference>
<proteinExistence type="predicted"/>
<dbReference type="BioCyc" id="MTUB1310114:G13A2-3032-MONOMER"/>
<dbReference type="KEGG" id="mtuc:J113_20925"/>
<evidence type="ECO:0000313" key="3">
    <source>
        <dbReference type="Proteomes" id="UP000013548"/>
    </source>
</evidence>
<accession>R4MKI7</accession>
<sequence>MAFGDVVERGRMPRAAWISSLLVPAATIGHTCASAPTMKSITTGQSLIARAWLMTSTTSSSRSHRNPTHPKASASFTKSGMRCE</sequence>
<feature type="region of interest" description="Disordered" evidence="1">
    <location>
        <begin position="58"/>
        <end position="84"/>
    </location>
</feature>